<organism evidence="1 2">
    <name type="scientific">Candidatus Thermochlorobacter aerophilus</name>
    <dbReference type="NCBI Taxonomy" id="1868324"/>
    <lineage>
        <taxon>Bacteria</taxon>
        <taxon>Pseudomonadati</taxon>
        <taxon>Chlorobiota</taxon>
        <taxon>Chlorobiia</taxon>
        <taxon>Chlorobiales</taxon>
        <taxon>Candidatus Thermochlorobacteriaceae</taxon>
        <taxon>Candidatus Thermochlorobacter</taxon>
    </lineage>
</organism>
<reference evidence="1 2" key="1">
    <citation type="journal article" date="2011" name="ISME J.">
        <title>Community ecology of hot spring cyanobacterial mats: predominant populations and their functional potential.</title>
        <authorList>
            <person name="Klatt C.G."/>
            <person name="Wood J.M."/>
            <person name="Rusch D.B."/>
            <person name="Bateson M.M."/>
            <person name="Hamamura N."/>
            <person name="Heidelberg J.F."/>
            <person name="Grossman A.R."/>
            <person name="Bhaya D."/>
            <person name="Cohan F.M."/>
            <person name="Kuhl M."/>
            <person name="Bryant D.A."/>
            <person name="Ward D.M."/>
        </authorList>
    </citation>
    <scope>NUCLEOTIDE SEQUENCE [LARGE SCALE GENOMIC DNA]</scope>
    <source>
        <strain evidence="1">OS</strain>
    </source>
</reference>
<comment type="caution">
    <text evidence="1">The sequence shown here is derived from an EMBL/GenBank/DDBJ whole genome shotgun (WGS) entry which is preliminary data.</text>
</comment>
<protein>
    <submittedName>
        <fullName evidence="1">Uncharacterized protein</fullName>
    </submittedName>
</protein>
<evidence type="ECO:0000313" key="2">
    <source>
        <dbReference type="Proteomes" id="UP000266389"/>
    </source>
</evidence>
<sequence>MFDDSLANTLTPIDLARTDALAGNGTVNSVLGDMAQAAFVDSIATVSNNEITINYRVSAQRLTGRLPGSFPNPPASYPPRTIRFSIDSVGFVARLDGGGTEEFDSLYYNIQVTPRPRTIRGPVRGDLGVSGFQVQFFPTSHPIYINNKRPFERFGPGNTGLTRFAFYFSTEGVPAAQSFPDLVVSSVRNAAESVSQAAKQTVSTVRGWWKRFRGE</sequence>
<dbReference type="Proteomes" id="UP000266389">
    <property type="component" value="Unassembled WGS sequence"/>
</dbReference>
<evidence type="ECO:0000313" key="1">
    <source>
        <dbReference type="EMBL" id="RFM23272.1"/>
    </source>
</evidence>
<name>A0A395LXH9_9BACT</name>
<gene>
    <name evidence="1" type="ORF">D0433_11385</name>
</gene>
<accession>A0A395LXH9</accession>
<dbReference type="EMBL" id="PHFL01000067">
    <property type="protein sequence ID" value="RFM23272.1"/>
    <property type="molecule type" value="Genomic_DNA"/>
</dbReference>
<dbReference type="AlphaFoldDB" id="A0A395LXH9"/>
<proteinExistence type="predicted"/>